<dbReference type="Proteomes" id="UP000439113">
    <property type="component" value="Unassembled WGS sequence"/>
</dbReference>
<comment type="caution">
    <text evidence="1">The sequence shown here is derived from an EMBL/GenBank/DDBJ whole genome shotgun (WGS) entry which is preliminary data.</text>
</comment>
<gene>
    <name evidence="1" type="ORF">GJ654_19970</name>
</gene>
<sequence>MCGRRTGNELAQIAFANAGDYFDWGPSGITVRDKSELARAQTSAVAEVAQTVTKDGGSIRVKLHDKLGALDKLIKLFGFDAKQPGSDSENPLHLLVQAMQGSALPVRTDAELRAARAIDYDNEN</sequence>
<protein>
    <submittedName>
        <fullName evidence="1">Uncharacterized protein</fullName>
    </submittedName>
</protein>
<dbReference type="EMBL" id="WNKS01000031">
    <property type="protein sequence ID" value="MTV33257.1"/>
    <property type="molecule type" value="Genomic_DNA"/>
</dbReference>
<accession>A0A6N8DS78</accession>
<dbReference type="AlphaFoldDB" id="A0A6N8DS78"/>
<proteinExistence type="predicted"/>
<organism evidence="1 2">
    <name type="scientific">Rhodoblastus acidophilus</name>
    <name type="common">Rhodopseudomonas acidophila</name>
    <dbReference type="NCBI Taxonomy" id="1074"/>
    <lineage>
        <taxon>Bacteria</taxon>
        <taxon>Pseudomonadati</taxon>
        <taxon>Pseudomonadota</taxon>
        <taxon>Alphaproteobacteria</taxon>
        <taxon>Hyphomicrobiales</taxon>
        <taxon>Rhodoblastaceae</taxon>
        <taxon>Rhodoblastus</taxon>
    </lineage>
</organism>
<reference evidence="1 2" key="1">
    <citation type="submission" date="2019-11" db="EMBL/GenBank/DDBJ databases">
        <title>Whole-genome sequence of a Rhodoblastus acidophilus DSM 142.</title>
        <authorList>
            <person name="Kyndt J.A."/>
            <person name="Meyer T.E."/>
        </authorList>
    </citation>
    <scope>NUCLEOTIDE SEQUENCE [LARGE SCALE GENOMIC DNA]</scope>
    <source>
        <strain evidence="1 2">DSM 142</strain>
    </source>
</reference>
<name>A0A6N8DS78_RHOAC</name>
<evidence type="ECO:0000313" key="2">
    <source>
        <dbReference type="Proteomes" id="UP000439113"/>
    </source>
</evidence>
<dbReference type="OrthoDB" id="8227562at2"/>
<dbReference type="RefSeq" id="WP_155447933.1">
    <property type="nucleotide sequence ID" value="NZ_JAOQNR010000027.1"/>
</dbReference>
<evidence type="ECO:0000313" key="1">
    <source>
        <dbReference type="EMBL" id="MTV33257.1"/>
    </source>
</evidence>